<accession>A0ABW7D3C4</accession>
<name>A0ABW7D3C4_9GAMM</name>
<organism evidence="1 2">
    <name type="scientific">Stenotrophomonas nematodicola</name>
    <dbReference type="NCBI Taxonomy" id="2656746"/>
    <lineage>
        <taxon>Bacteria</taxon>
        <taxon>Pseudomonadati</taxon>
        <taxon>Pseudomonadota</taxon>
        <taxon>Gammaproteobacteria</taxon>
        <taxon>Lysobacterales</taxon>
        <taxon>Lysobacteraceae</taxon>
        <taxon>Stenotrophomonas</taxon>
    </lineage>
</organism>
<proteinExistence type="predicted"/>
<comment type="caution">
    <text evidence="1">The sequence shown here is derived from an EMBL/GenBank/DDBJ whole genome shotgun (WGS) entry which is preliminary data.</text>
</comment>
<dbReference type="Proteomes" id="UP001605261">
    <property type="component" value="Unassembled WGS sequence"/>
</dbReference>
<dbReference type="EMBL" id="JBHGCJ010000026">
    <property type="protein sequence ID" value="MFG6111697.1"/>
    <property type="molecule type" value="Genomic_DNA"/>
</dbReference>
<keyword evidence="2" id="KW-1185">Reference proteome</keyword>
<protein>
    <submittedName>
        <fullName evidence="1">Uncharacterized protein</fullName>
    </submittedName>
</protein>
<gene>
    <name evidence="1" type="ORF">ACEU0G_002039</name>
</gene>
<reference evidence="1 2" key="1">
    <citation type="submission" date="2024-09" db="EMBL/GenBank/DDBJ databases">
        <authorList>
            <consortium name="All-Russian atlas of soil microorganisms"/>
            <consortium name="as a basis for the search for new antimicrobial producers and enzymes with unique properties"/>
            <person name="Sokolova E.A."/>
            <person name="Voronina E.N."/>
        </authorList>
    </citation>
    <scope>NUCLEOTIDE SEQUENCE [LARGE SCALE GENOMIC DNA]</scope>
    <source>
        <strain evidence="1 2">AF-22b-331.1</strain>
    </source>
</reference>
<evidence type="ECO:0000313" key="2">
    <source>
        <dbReference type="Proteomes" id="UP001605261"/>
    </source>
</evidence>
<dbReference type="RefSeq" id="WP_394164870.1">
    <property type="nucleotide sequence ID" value="NZ_JBHGCJ010000026.1"/>
</dbReference>
<sequence length="197" mass="22347">MHAGFRSTACAGHSGGDDFSRLAARLHPIVMDRRYLKKMRAYWAREEAKNLRHLQKTLAKSTWFDLWHVHPDWYGKAERDPSDREAVAHSALRLLDHAQRSLGADAREAQCWAQLHPNTMNDGVYLHSANPNGRANYPHEFTGYIWGATIPVWLEALLDASRYEVGAKDGEDGTIYVVRARARVLDATQQRDDEPAA</sequence>
<evidence type="ECO:0000313" key="1">
    <source>
        <dbReference type="EMBL" id="MFG6111697.1"/>
    </source>
</evidence>